<organism evidence="10 12">
    <name type="scientific">Knipowitschia caucasica</name>
    <name type="common">Caucasian dwarf goby</name>
    <name type="synonym">Pomatoschistus caucasicus</name>
    <dbReference type="NCBI Taxonomy" id="637954"/>
    <lineage>
        <taxon>Eukaryota</taxon>
        <taxon>Metazoa</taxon>
        <taxon>Chordata</taxon>
        <taxon>Craniata</taxon>
        <taxon>Vertebrata</taxon>
        <taxon>Euteleostomi</taxon>
        <taxon>Actinopterygii</taxon>
        <taxon>Neopterygii</taxon>
        <taxon>Teleostei</taxon>
        <taxon>Neoteleostei</taxon>
        <taxon>Acanthomorphata</taxon>
        <taxon>Gobiaria</taxon>
        <taxon>Gobiiformes</taxon>
        <taxon>Gobioidei</taxon>
        <taxon>Gobiidae</taxon>
        <taxon>Gobiinae</taxon>
        <taxon>Knipowitschia</taxon>
    </lineage>
</organism>
<dbReference type="GO" id="GO:0006955">
    <property type="term" value="P:immune response"/>
    <property type="evidence" value="ECO:0007669"/>
    <property type="project" value="UniProtKB-ARBA"/>
</dbReference>
<keyword evidence="5 9" id="KW-0732">Signal</keyword>
<dbReference type="Proteomes" id="UP001497482">
    <property type="component" value="Chromosome 23"/>
</dbReference>
<dbReference type="GO" id="GO:0005126">
    <property type="term" value="F:cytokine receptor binding"/>
    <property type="evidence" value="ECO:0007669"/>
    <property type="project" value="InterPro"/>
</dbReference>
<evidence type="ECO:0000313" key="10">
    <source>
        <dbReference type="EMBL" id="CAL1599959.1"/>
    </source>
</evidence>
<dbReference type="GO" id="GO:0005125">
    <property type="term" value="F:cytokine activity"/>
    <property type="evidence" value="ECO:0007669"/>
    <property type="project" value="UniProtKB-KW"/>
</dbReference>
<dbReference type="EMBL" id="OZ035845">
    <property type="protein sequence ID" value="CAL1599964.1"/>
    <property type="molecule type" value="Genomic_DNA"/>
</dbReference>
<keyword evidence="7" id="KW-1015">Disulfide bond</keyword>
<keyword evidence="3 8" id="KW-0202">Cytokine</keyword>
<dbReference type="PANTHER" id="PTHR11691:SF73">
    <property type="entry name" value="INTERFERON BETA"/>
    <property type="match status" value="1"/>
</dbReference>
<feature type="chain" id="PRO_5044714355" evidence="9">
    <location>
        <begin position="19"/>
        <end position="180"/>
    </location>
</feature>
<reference evidence="10 12" key="1">
    <citation type="submission" date="2024-04" db="EMBL/GenBank/DDBJ databases">
        <authorList>
            <person name="Waldvogel A.-M."/>
            <person name="Schoenle A."/>
        </authorList>
    </citation>
    <scope>NUCLEOTIDE SEQUENCE [LARGE SCALE GENOMIC DNA]</scope>
</reference>
<dbReference type="SMART" id="SM00076">
    <property type="entry name" value="IFabd"/>
    <property type="match status" value="1"/>
</dbReference>
<dbReference type="AlphaFoldDB" id="A0AAV2LHN9"/>
<dbReference type="Pfam" id="PF00143">
    <property type="entry name" value="Interferon"/>
    <property type="match status" value="1"/>
</dbReference>
<keyword evidence="6 8" id="KW-0051">Antiviral defense</keyword>
<evidence type="ECO:0000256" key="5">
    <source>
        <dbReference type="ARBA" id="ARBA00022729"/>
    </source>
</evidence>
<gene>
    <name evidence="10" type="ORF">KC01_LOCUS28133</name>
    <name evidence="11" type="ORF">KC01_LOCUS28138</name>
</gene>
<dbReference type="GO" id="GO:0043330">
    <property type="term" value="P:response to exogenous dsRNA"/>
    <property type="evidence" value="ECO:0007669"/>
    <property type="project" value="TreeGrafter"/>
</dbReference>
<dbReference type="SUPFAM" id="SSF47266">
    <property type="entry name" value="4-helical cytokines"/>
    <property type="match status" value="1"/>
</dbReference>
<evidence type="ECO:0000313" key="11">
    <source>
        <dbReference type="EMBL" id="CAL1599964.1"/>
    </source>
</evidence>
<comment type="subcellular location">
    <subcellularLocation>
        <location evidence="1">Secreted</location>
    </subcellularLocation>
</comment>
<name>A0AAV2LHN9_KNICA</name>
<dbReference type="EMBL" id="OZ035845">
    <property type="protein sequence ID" value="CAL1599959.1"/>
    <property type="molecule type" value="Genomic_DNA"/>
</dbReference>
<keyword evidence="4" id="KW-0964">Secreted</keyword>
<evidence type="ECO:0000313" key="12">
    <source>
        <dbReference type="Proteomes" id="UP001497482"/>
    </source>
</evidence>
<comment type="similarity">
    <text evidence="2 8">Belongs to the alpha/beta interferon family.</text>
</comment>
<evidence type="ECO:0000256" key="3">
    <source>
        <dbReference type="ARBA" id="ARBA00022514"/>
    </source>
</evidence>
<dbReference type="PANTHER" id="PTHR11691">
    <property type="entry name" value="TYPE I INTERFERON"/>
    <property type="match status" value="1"/>
</dbReference>
<evidence type="ECO:0000256" key="6">
    <source>
        <dbReference type="ARBA" id="ARBA00023118"/>
    </source>
</evidence>
<keyword evidence="12" id="KW-1185">Reference proteome</keyword>
<dbReference type="InterPro" id="IPR009079">
    <property type="entry name" value="4_helix_cytokine-like_core"/>
</dbReference>
<dbReference type="Gene3D" id="1.20.1250.10">
    <property type="match status" value="1"/>
</dbReference>
<feature type="signal peptide" evidence="9">
    <location>
        <begin position="1"/>
        <end position="18"/>
    </location>
</feature>
<evidence type="ECO:0000256" key="4">
    <source>
        <dbReference type="ARBA" id="ARBA00022525"/>
    </source>
</evidence>
<evidence type="ECO:0000256" key="8">
    <source>
        <dbReference type="RuleBase" id="RU000436"/>
    </source>
</evidence>
<accession>A0AAV2LHN9</accession>
<evidence type="ECO:0000256" key="7">
    <source>
        <dbReference type="ARBA" id="ARBA00023157"/>
    </source>
</evidence>
<evidence type="ECO:0000256" key="2">
    <source>
        <dbReference type="ARBA" id="ARBA00011033"/>
    </source>
</evidence>
<protein>
    <submittedName>
        <fullName evidence="10">Uncharacterized protein</fullName>
    </submittedName>
</protein>
<evidence type="ECO:0000256" key="9">
    <source>
        <dbReference type="SAM" id="SignalP"/>
    </source>
</evidence>
<evidence type="ECO:0000256" key="1">
    <source>
        <dbReference type="ARBA" id="ARBA00004613"/>
    </source>
</evidence>
<dbReference type="GO" id="GO:0051607">
    <property type="term" value="P:defense response to virus"/>
    <property type="evidence" value="ECO:0007669"/>
    <property type="project" value="UniProtKB-KW"/>
</dbReference>
<dbReference type="InterPro" id="IPR000471">
    <property type="entry name" value="Interferon_alpha/beta/delta"/>
</dbReference>
<dbReference type="GO" id="GO:0005615">
    <property type="term" value="C:extracellular space"/>
    <property type="evidence" value="ECO:0007669"/>
    <property type="project" value="UniProtKB-KW"/>
</dbReference>
<proteinExistence type="inferred from homology"/>
<sequence>MLNKVILVCALFTAAGSSLTCRWMDNHFKQYSESSLDLLKTMKNDSLNSTDVELDDAAAFPNELYRHASRESRRERLSFAAHVLNEIYALFEEDQTHAPWSARVVEDFRDIIEQQANGVGSCVQIGKHTHHRKNHRKMTMYFKKLSRHVLAHMRHSADAWELVRAEVRLHLHRVYLLATS</sequence>